<proteinExistence type="predicted"/>
<dbReference type="RefSeq" id="WP_264207601.1">
    <property type="nucleotide sequence ID" value="NZ_JAOZEW010000020.1"/>
</dbReference>
<evidence type="ECO:0000313" key="1">
    <source>
        <dbReference type="EMBL" id="MCV9929515.1"/>
    </source>
</evidence>
<evidence type="ECO:0000313" key="2">
    <source>
        <dbReference type="Proteomes" id="UP001151079"/>
    </source>
</evidence>
<reference evidence="1" key="1">
    <citation type="submission" date="2022-10" db="EMBL/GenBank/DDBJ databases">
        <title>Two novel species of Flavobacterium.</title>
        <authorList>
            <person name="Liu Q."/>
            <person name="Xin Y.-H."/>
        </authorList>
    </citation>
    <scope>NUCLEOTIDE SEQUENCE</scope>
    <source>
        <strain evidence="1">LS1R49</strain>
    </source>
</reference>
<name>A0A9X3BZ04_9FLAO</name>
<protein>
    <recommendedName>
        <fullName evidence="3">Major capsid protein</fullName>
    </recommendedName>
</protein>
<organism evidence="1 2">
    <name type="scientific">Flavobacterium shii</name>
    <dbReference type="NCBI Taxonomy" id="2987687"/>
    <lineage>
        <taxon>Bacteria</taxon>
        <taxon>Pseudomonadati</taxon>
        <taxon>Bacteroidota</taxon>
        <taxon>Flavobacteriia</taxon>
        <taxon>Flavobacteriales</taxon>
        <taxon>Flavobacteriaceae</taxon>
        <taxon>Flavobacterium</taxon>
    </lineage>
</organism>
<accession>A0A9X3BZ04</accession>
<gene>
    <name evidence="1" type="ORF">OIU83_17775</name>
</gene>
<dbReference type="Proteomes" id="UP001151079">
    <property type="component" value="Unassembled WGS sequence"/>
</dbReference>
<comment type="caution">
    <text evidence="1">The sequence shown here is derived from an EMBL/GenBank/DDBJ whole genome shotgun (WGS) entry which is preliminary data.</text>
</comment>
<sequence>MAGVYKEVWTGELVKSISTAESGTFLETIPDSSQYAENDVIHLVDIGIDPDVLINNTTYPIPIQELPDDDIPIKLDKFSTKTTPVTDDELHALSYDKIATVKERHGSAIAKSKFAKALHSIAPATHTAETPVIKTTGPVVDGRKTLLPKDVVSLKKAYNDMGIDSDLILVLSTDHVNDLIAADQKFKDQYYNYTTGALMNMYGFTIYSHVSCPVFTSAGAKGSLGSLPTATNFRASVSYHKPYVFKCTGSTKMYYSKAENDTDFQRNKINFTHRFIAMPKKTKAMGAIMSDVA</sequence>
<evidence type="ECO:0008006" key="3">
    <source>
        <dbReference type="Google" id="ProtNLM"/>
    </source>
</evidence>
<dbReference type="EMBL" id="JAOZEW010000020">
    <property type="protein sequence ID" value="MCV9929515.1"/>
    <property type="molecule type" value="Genomic_DNA"/>
</dbReference>
<dbReference type="AlphaFoldDB" id="A0A9X3BZ04"/>
<keyword evidence="2" id="KW-1185">Reference proteome</keyword>